<dbReference type="GO" id="GO:0004222">
    <property type="term" value="F:metalloendopeptidase activity"/>
    <property type="evidence" value="ECO:0007669"/>
    <property type="project" value="TreeGrafter"/>
</dbReference>
<protein>
    <recommendedName>
        <fullName evidence="2">Fibronectin type-III domain-containing protein</fullName>
    </recommendedName>
</protein>
<name>A0A6J4K4D4_9CHLR</name>
<dbReference type="InterPro" id="IPR050570">
    <property type="entry name" value="Cell_wall_metabolism_enzyme"/>
</dbReference>
<dbReference type="AlphaFoldDB" id="A0A6J4K4D4"/>
<dbReference type="CDD" id="cd12797">
    <property type="entry name" value="M23_peptidase"/>
    <property type="match status" value="1"/>
</dbReference>
<dbReference type="InterPro" id="IPR003961">
    <property type="entry name" value="FN3_dom"/>
</dbReference>
<dbReference type="SUPFAM" id="SSF49265">
    <property type="entry name" value="Fibronectin type III"/>
    <property type="match status" value="1"/>
</dbReference>
<dbReference type="PANTHER" id="PTHR21666:SF270">
    <property type="entry name" value="MUREIN HYDROLASE ACTIVATOR ENVC"/>
    <property type="match status" value="1"/>
</dbReference>
<dbReference type="Gene3D" id="2.60.40.10">
    <property type="entry name" value="Immunoglobulins"/>
    <property type="match status" value="2"/>
</dbReference>
<dbReference type="CDD" id="cd00063">
    <property type="entry name" value="FN3"/>
    <property type="match status" value="1"/>
</dbReference>
<dbReference type="InterPro" id="IPR011055">
    <property type="entry name" value="Dup_hybrid_motif"/>
</dbReference>
<dbReference type="InterPro" id="IPR036116">
    <property type="entry name" value="FN3_sf"/>
</dbReference>
<dbReference type="InterPro" id="IPR016047">
    <property type="entry name" value="M23ase_b-sheet_dom"/>
</dbReference>
<dbReference type="InterPro" id="IPR013783">
    <property type="entry name" value="Ig-like_fold"/>
</dbReference>
<evidence type="ECO:0000313" key="3">
    <source>
        <dbReference type="EMBL" id="CAA9295359.1"/>
    </source>
</evidence>
<dbReference type="SUPFAM" id="SSF51261">
    <property type="entry name" value="Duplicated hybrid motif"/>
    <property type="match status" value="1"/>
</dbReference>
<reference evidence="3" key="1">
    <citation type="submission" date="2020-02" db="EMBL/GenBank/DDBJ databases">
        <authorList>
            <person name="Meier V. D."/>
        </authorList>
    </citation>
    <scope>NUCLEOTIDE SEQUENCE</scope>
    <source>
        <strain evidence="3">AVDCRST_MAG93</strain>
    </source>
</reference>
<organism evidence="3">
    <name type="scientific">uncultured Chloroflexia bacterium</name>
    <dbReference type="NCBI Taxonomy" id="1672391"/>
    <lineage>
        <taxon>Bacteria</taxon>
        <taxon>Bacillati</taxon>
        <taxon>Chloroflexota</taxon>
        <taxon>Chloroflexia</taxon>
        <taxon>environmental samples</taxon>
    </lineage>
</organism>
<evidence type="ECO:0000256" key="1">
    <source>
        <dbReference type="SAM" id="MobiDB-lite"/>
    </source>
</evidence>
<dbReference type="Gene3D" id="2.70.70.10">
    <property type="entry name" value="Glucose Permease (Domain IIA)"/>
    <property type="match status" value="1"/>
</dbReference>
<dbReference type="Pfam" id="PF01551">
    <property type="entry name" value="Peptidase_M23"/>
    <property type="match status" value="1"/>
</dbReference>
<dbReference type="EMBL" id="CADCTR010001420">
    <property type="protein sequence ID" value="CAA9295359.1"/>
    <property type="molecule type" value="Genomic_DNA"/>
</dbReference>
<feature type="domain" description="Fibronectin type-III" evidence="2">
    <location>
        <begin position="551"/>
        <end position="642"/>
    </location>
</feature>
<dbReference type="PANTHER" id="PTHR21666">
    <property type="entry name" value="PEPTIDASE-RELATED"/>
    <property type="match status" value="1"/>
</dbReference>
<feature type="region of interest" description="Disordered" evidence="1">
    <location>
        <begin position="440"/>
        <end position="464"/>
    </location>
</feature>
<dbReference type="PROSITE" id="PS50853">
    <property type="entry name" value="FN3"/>
    <property type="match status" value="1"/>
</dbReference>
<evidence type="ECO:0000259" key="2">
    <source>
        <dbReference type="PROSITE" id="PS50853"/>
    </source>
</evidence>
<dbReference type="Pfam" id="PF17957">
    <property type="entry name" value="Big_7"/>
    <property type="match status" value="1"/>
</dbReference>
<gene>
    <name evidence="3" type="ORF">AVDCRST_MAG93-4213</name>
</gene>
<proteinExistence type="predicted"/>
<sequence>MRPLGRIIVYGGMMAALVYPTIGAPSASPEAAASGAFSTTPQEPVPPSRIDIPYGEDDAAIIAAMPDLDLPAIMQAESPHELPRLNFTNAVAHGAAPASDVTEVHEIVSELALPDTLLLWSGDWFGTKLRRAAQDMGVKLSPEQLVALESMAVARSVNTRMLLTLAKLKDAPARYRDRQSWLKWLYLETSRVRDALRPYEATAQPSIRFRDGRVATMAAQTRNAPSWALTTSLGAGKTIDETGASVARFSLLYADVFGPPTKTEAQAPASAPFLYKPYNVALTGRGYYDHTYPSVDNGGWPNVPGMRNYLNQSNVNYDTHDGDDLWMPYGSPVYAPVGGSILWTDGQAVLIGYDSNSYHIYIGHLSRRDVNTGAFVNRGQMIGLSGHATVDHIHFEVRHNGKQIDTMGWYGGGNDPCPGGPAPAARYLGCEPSVWLWADEGPPNSSDTTPPTGTITSPGDRTQTSDPAFTVTADASDNASGVNRVEFYGLYDGSWHTLCTDSTAPYSCAWNADSIADQAIVFTIHVVDNAGNRAMDPGGYRTVQFGRVLTPPRGLSITDTSDGSISLGWQDVEGEDGYHVYSGVWDGSNWFFVRVASLPANTTSFTDGPLSCDASYAYQVTSFRGQGESTRGESTVGKTDACGLGPVPRAYLPLIAR</sequence>
<feature type="compositionally biased region" description="Low complexity" evidence="1">
    <location>
        <begin position="445"/>
        <end position="460"/>
    </location>
</feature>
<accession>A0A6J4K4D4</accession>
<dbReference type="SMART" id="SM00060">
    <property type="entry name" value="FN3"/>
    <property type="match status" value="1"/>
</dbReference>